<dbReference type="SMART" id="SM00506">
    <property type="entry name" value="A1pp"/>
    <property type="match status" value="1"/>
</dbReference>
<dbReference type="STRING" id="578455.G2RH08"/>
<dbReference type="SUPFAM" id="SSF52949">
    <property type="entry name" value="Macro domain-like"/>
    <property type="match status" value="1"/>
</dbReference>
<keyword evidence="5" id="KW-0904">Protein phosphatase</keyword>
<comment type="function">
    <text evidence="1">Highly specific phosphatase involved in the metabolism of ADP-ribose 1''-phosphate (Appr1p) which is produced as a consequence of tRNA splicing.</text>
</comment>
<dbReference type="InterPro" id="IPR043472">
    <property type="entry name" value="Macro_dom-like"/>
</dbReference>
<feature type="domain" description="Macro" evidence="8">
    <location>
        <begin position="137"/>
        <end position="291"/>
    </location>
</feature>
<evidence type="ECO:0000256" key="4">
    <source>
        <dbReference type="ARBA" id="ARBA00019744"/>
    </source>
</evidence>
<sequence>MPAKRSADGDPKGPGEPRQFKQTKLSFASASRTHPEKPKAEPEGLEKAPSATTIETGNLGQEPQSAQTDSTEASEKVTAAGSNDKAPTNPTKALGKDPAVTSDAKASPSLAISPTPTPNPLTPAASTNKTTPAIRIRITDKIGDLFAAPPNTLLIHACNCIGSWGGGIALAFRDRYPAAYAVYRAHCARSTPDALLGTALLIPPQTGKGQQGNKDTGQGHYVGCLFTSRRVGKGRDAPETILRATVPAMAHLMRLVAEEEGRAGVSIAEVRMCRINSGLFAVPWDQSKKAIEGMELEEGEVPQCADGGVVDVVAYERP</sequence>
<dbReference type="Proteomes" id="UP000008181">
    <property type="component" value="Chromosome 6"/>
</dbReference>
<organism evidence="9 10">
    <name type="scientific">Thermothielavioides terrestris (strain ATCC 38088 / NRRL 8126)</name>
    <name type="common">Thielavia terrestris</name>
    <dbReference type="NCBI Taxonomy" id="578455"/>
    <lineage>
        <taxon>Eukaryota</taxon>
        <taxon>Fungi</taxon>
        <taxon>Dikarya</taxon>
        <taxon>Ascomycota</taxon>
        <taxon>Pezizomycotina</taxon>
        <taxon>Sordariomycetes</taxon>
        <taxon>Sordariomycetidae</taxon>
        <taxon>Sordariales</taxon>
        <taxon>Chaetomiaceae</taxon>
        <taxon>Thermothielavioides</taxon>
        <taxon>Thermothielavioides terrestris</taxon>
    </lineage>
</organism>
<dbReference type="GO" id="GO:0004721">
    <property type="term" value="F:phosphoprotein phosphatase activity"/>
    <property type="evidence" value="ECO:0007669"/>
    <property type="project" value="UniProtKB-KW"/>
</dbReference>
<accession>G2RH08</accession>
<evidence type="ECO:0000256" key="1">
    <source>
        <dbReference type="ARBA" id="ARBA00002432"/>
    </source>
</evidence>
<evidence type="ECO:0000259" key="8">
    <source>
        <dbReference type="SMART" id="SM00506"/>
    </source>
</evidence>
<gene>
    <name evidence="9" type="ORF">THITE_2123227</name>
</gene>
<evidence type="ECO:0000313" key="10">
    <source>
        <dbReference type="Proteomes" id="UP000008181"/>
    </source>
</evidence>
<keyword evidence="10" id="KW-1185">Reference proteome</keyword>
<dbReference type="HOGENOM" id="CLU_054419_0_0_1"/>
<reference evidence="9 10" key="1">
    <citation type="journal article" date="2011" name="Nat. Biotechnol.">
        <title>Comparative genomic analysis of the thermophilic biomass-degrading fungi Myceliophthora thermophila and Thielavia terrestris.</title>
        <authorList>
            <person name="Berka R.M."/>
            <person name="Grigoriev I.V."/>
            <person name="Otillar R."/>
            <person name="Salamov A."/>
            <person name="Grimwood J."/>
            <person name="Reid I."/>
            <person name="Ishmael N."/>
            <person name="John T."/>
            <person name="Darmond C."/>
            <person name="Moisan M.-C."/>
            <person name="Henrissat B."/>
            <person name="Coutinho P.M."/>
            <person name="Lombard V."/>
            <person name="Natvig D.O."/>
            <person name="Lindquist E."/>
            <person name="Schmutz J."/>
            <person name="Lucas S."/>
            <person name="Harris P."/>
            <person name="Powlowski J."/>
            <person name="Bellemare A."/>
            <person name="Taylor D."/>
            <person name="Butler G."/>
            <person name="de Vries R.P."/>
            <person name="Allijn I.E."/>
            <person name="van den Brink J."/>
            <person name="Ushinsky S."/>
            <person name="Storms R."/>
            <person name="Powell A.J."/>
            <person name="Paulsen I.T."/>
            <person name="Elbourne L.D.H."/>
            <person name="Baker S.E."/>
            <person name="Magnuson J."/>
            <person name="LaBoissiere S."/>
            <person name="Clutterbuck A.J."/>
            <person name="Martinez D."/>
            <person name="Wogulis M."/>
            <person name="de Leon A.L."/>
            <person name="Rey M.W."/>
            <person name="Tsang A."/>
        </authorList>
    </citation>
    <scope>NUCLEOTIDE SEQUENCE [LARGE SCALE GENOMIC DNA]</scope>
    <source>
        <strain evidence="10">ATCC 38088 / NRRL 8126</strain>
    </source>
</reference>
<dbReference type="CDD" id="cd02901">
    <property type="entry name" value="Macro_Poa1p-like"/>
    <property type="match status" value="1"/>
</dbReference>
<dbReference type="InterPro" id="IPR050892">
    <property type="entry name" value="ADP-ribose_metab_enzymes"/>
</dbReference>
<evidence type="ECO:0000256" key="2">
    <source>
        <dbReference type="ARBA" id="ARBA00006575"/>
    </source>
</evidence>
<proteinExistence type="inferred from homology"/>
<feature type="compositionally biased region" description="Polar residues" evidence="7">
    <location>
        <begin position="50"/>
        <end position="71"/>
    </location>
</feature>
<dbReference type="Pfam" id="PF01661">
    <property type="entry name" value="Macro"/>
    <property type="match status" value="1"/>
</dbReference>
<feature type="compositionally biased region" description="Polar residues" evidence="7">
    <location>
        <begin position="20"/>
        <end position="32"/>
    </location>
</feature>
<dbReference type="RefSeq" id="XP_003657473.1">
    <property type="nucleotide sequence ID" value="XM_003657425.1"/>
</dbReference>
<evidence type="ECO:0000256" key="3">
    <source>
        <dbReference type="ARBA" id="ARBA00012983"/>
    </source>
</evidence>
<dbReference type="PANTHER" id="PTHR12521">
    <property type="entry name" value="PROTEIN C6ORF130"/>
    <property type="match status" value="1"/>
</dbReference>
<evidence type="ECO:0000256" key="6">
    <source>
        <dbReference type="ARBA" id="ARBA00034427"/>
    </source>
</evidence>
<feature type="compositionally biased region" description="Basic and acidic residues" evidence="7">
    <location>
        <begin position="33"/>
        <end position="46"/>
    </location>
</feature>
<feature type="region of interest" description="Disordered" evidence="7">
    <location>
        <begin position="1"/>
        <end position="128"/>
    </location>
</feature>
<dbReference type="InterPro" id="IPR002589">
    <property type="entry name" value="Macro_dom"/>
</dbReference>
<dbReference type="GO" id="GO:0140291">
    <property type="term" value="P:peptidyl-glutamate ADP-deribosylation"/>
    <property type="evidence" value="ECO:0007669"/>
    <property type="project" value="TreeGrafter"/>
</dbReference>
<dbReference type="EC" id="3.1.3.84" evidence="3"/>
<feature type="compositionally biased region" description="Basic and acidic residues" evidence="7">
    <location>
        <begin position="1"/>
        <end position="19"/>
    </location>
</feature>
<dbReference type="KEGG" id="ttt:THITE_2123227"/>
<dbReference type="OrthoDB" id="2155246at2759"/>
<comment type="similarity">
    <text evidence="2">Belongs to the POA1 family.</text>
</comment>
<protein>
    <recommendedName>
        <fullName evidence="4">ADP-ribose 1''-phosphate phosphatase</fullName>
        <ecNumber evidence="3">3.1.3.84</ecNumber>
    </recommendedName>
</protein>
<name>G2RH08_THETT</name>
<evidence type="ECO:0000256" key="5">
    <source>
        <dbReference type="ARBA" id="ARBA00022912"/>
    </source>
</evidence>
<dbReference type="GeneID" id="11522096"/>
<dbReference type="PANTHER" id="PTHR12521:SF0">
    <property type="entry name" value="ADP-RIBOSE GLYCOHYDROLASE OARD1"/>
    <property type="match status" value="1"/>
</dbReference>
<dbReference type="eggNOG" id="ENOG502S60W">
    <property type="taxonomic scope" value="Eukaryota"/>
</dbReference>
<evidence type="ECO:0000313" key="9">
    <source>
        <dbReference type="EMBL" id="AEO71137.1"/>
    </source>
</evidence>
<dbReference type="EMBL" id="CP003014">
    <property type="protein sequence ID" value="AEO71137.1"/>
    <property type="molecule type" value="Genomic_DNA"/>
</dbReference>
<dbReference type="AlphaFoldDB" id="G2RH08"/>
<dbReference type="Gene3D" id="3.40.220.10">
    <property type="entry name" value="Leucine Aminopeptidase, subunit E, domain 1"/>
    <property type="match status" value="1"/>
</dbReference>
<keyword evidence="5" id="KW-0378">Hydrolase</keyword>
<comment type="catalytic activity">
    <reaction evidence="6">
        <text>ADP-alpha-D-ribose 1''-phosphate + H2O = ADP-D-ribose + phosphate</text>
        <dbReference type="Rhea" id="RHEA:25029"/>
        <dbReference type="ChEBI" id="CHEBI:15377"/>
        <dbReference type="ChEBI" id="CHEBI:43474"/>
        <dbReference type="ChEBI" id="CHEBI:57967"/>
        <dbReference type="ChEBI" id="CHEBI:58753"/>
        <dbReference type="EC" id="3.1.3.84"/>
    </reaction>
</comment>
<evidence type="ECO:0000256" key="7">
    <source>
        <dbReference type="SAM" id="MobiDB-lite"/>
    </source>
</evidence>